<dbReference type="AlphaFoldDB" id="A0AAV2GPP3"/>
<evidence type="ECO:0000313" key="2">
    <source>
        <dbReference type="EMBL" id="CAL1412639.1"/>
    </source>
</evidence>
<evidence type="ECO:0000256" key="1">
    <source>
        <dbReference type="SAM" id="MobiDB-lite"/>
    </source>
</evidence>
<reference evidence="2 3" key="1">
    <citation type="submission" date="2024-04" db="EMBL/GenBank/DDBJ databases">
        <authorList>
            <person name="Fracassetti M."/>
        </authorList>
    </citation>
    <scope>NUCLEOTIDE SEQUENCE [LARGE SCALE GENOMIC DNA]</scope>
</reference>
<feature type="region of interest" description="Disordered" evidence="1">
    <location>
        <begin position="140"/>
        <end position="173"/>
    </location>
</feature>
<evidence type="ECO:0000313" key="3">
    <source>
        <dbReference type="Proteomes" id="UP001497516"/>
    </source>
</evidence>
<feature type="compositionally biased region" description="Basic residues" evidence="1">
    <location>
        <begin position="163"/>
        <end position="173"/>
    </location>
</feature>
<keyword evidence="3" id="KW-1185">Reference proteome</keyword>
<dbReference type="EMBL" id="OZ034822">
    <property type="protein sequence ID" value="CAL1412639.1"/>
    <property type="molecule type" value="Genomic_DNA"/>
</dbReference>
<sequence length="173" mass="19237">MSMDVGFPVLDITKRVSRIIKETIGFDDFPEEMNGSSPSFPDSEIETAVGSPSCVPETPQKFKAEEILSEVGGVDLLSPSCMSTENNREWDSNVFPFKKEILVHSCNSVARILDQPNPAQTEIQLSQMASELHQRKIRSSRTKLEMENLRLGPPTTPPSSPKMCKKRRGGLDN</sequence>
<gene>
    <name evidence="2" type="ORF">LTRI10_LOCUS51917</name>
</gene>
<name>A0AAV2GPP3_9ROSI</name>
<organism evidence="2 3">
    <name type="scientific">Linum trigynum</name>
    <dbReference type="NCBI Taxonomy" id="586398"/>
    <lineage>
        <taxon>Eukaryota</taxon>
        <taxon>Viridiplantae</taxon>
        <taxon>Streptophyta</taxon>
        <taxon>Embryophyta</taxon>
        <taxon>Tracheophyta</taxon>
        <taxon>Spermatophyta</taxon>
        <taxon>Magnoliopsida</taxon>
        <taxon>eudicotyledons</taxon>
        <taxon>Gunneridae</taxon>
        <taxon>Pentapetalae</taxon>
        <taxon>rosids</taxon>
        <taxon>fabids</taxon>
        <taxon>Malpighiales</taxon>
        <taxon>Linaceae</taxon>
        <taxon>Linum</taxon>
    </lineage>
</organism>
<protein>
    <submittedName>
        <fullName evidence="2">Uncharacterized protein</fullName>
    </submittedName>
</protein>
<feature type="region of interest" description="Disordered" evidence="1">
    <location>
        <begin position="30"/>
        <end position="51"/>
    </location>
</feature>
<accession>A0AAV2GPP3</accession>
<dbReference type="Proteomes" id="UP001497516">
    <property type="component" value="Chromosome 9"/>
</dbReference>
<proteinExistence type="predicted"/>